<dbReference type="CDD" id="cd03801">
    <property type="entry name" value="GT4_PimA-like"/>
    <property type="match status" value="1"/>
</dbReference>
<comment type="caution">
    <text evidence="1">The sequence shown here is derived from an EMBL/GenBank/DDBJ whole genome shotgun (WGS) entry which is preliminary data.</text>
</comment>
<dbReference type="Proteomes" id="UP000272778">
    <property type="component" value="Unassembled WGS sequence"/>
</dbReference>
<keyword evidence="1" id="KW-0808">Transferase</keyword>
<reference evidence="1 2" key="1">
    <citation type="submission" date="2018-11" db="EMBL/GenBank/DDBJ databases">
        <title>Paraburkholderia sp. DHOA04, isolated from soil.</title>
        <authorList>
            <person name="Gao Z.-H."/>
            <person name="Qiu L.-H."/>
            <person name="Fu J.-C."/>
        </authorList>
    </citation>
    <scope>NUCLEOTIDE SEQUENCE [LARGE SCALE GENOMIC DNA]</scope>
    <source>
        <strain evidence="1 2">DHOA04</strain>
    </source>
</reference>
<gene>
    <name evidence="1" type="ORF">D1Y85_12860</name>
</gene>
<dbReference type="PANTHER" id="PTHR12526:SF600">
    <property type="entry name" value="GLYCOSYL TRANSFERASE GROUP 1"/>
    <property type="match status" value="1"/>
</dbReference>
<dbReference type="SUPFAM" id="SSF53756">
    <property type="entry name" value="UDP-Glycosyltransferase/glycogen phosphorylase"/>
    <property type="match status" value="1"/>
</dbReference>
<dbReference type="OrthoDB" id="9816564at2"/>
<name>A0A3N6MQR2_9BURK</name>
<dbReference type="GO" id="GO:0016757">
    <property type="term" value="F:glycosyltransferase activity"/>
    <property type="evidence" value="ECO:0007669"/>
    <property type="project" value="TreeGrafter"/>
</dbReference>
<organism evidence="1 2">
    <name type="scientific">Paraburkholderia dinghuensis</name>
    <dbReference type="NCBI Taxonomy" id="2305225"/>
    <lineage>
        <taxon>Bacteria</taxon>
        <taxon>Pseudomonadati</taxon>
        <taxon>Pseudomonadota</taxon>
        <taxon>Betaproteobacteria</taxon>
        <taxon>Burkholderiales</taxon>
        <taxon>Burkholderiaceae</taxon>
        <taxon>Paraburkholderia</taxon>
    </lineage>
</organism>
<dbReference type="PANTHER" id="PTHR12526">
    <property type="entry name" value="GLYCOSYLTRANSFERASE"/>
    <property type="match status" value="1"/>
</dbReference>
<sequence length="743" mass="81363">MNSINIPVSTQVSRRGKGHPYYIYAPPYRETSAGIVVLHTLCHLLNREGYEAYIAGTDVVNPKFDTPVARPDVLVAHKLQGRTPIAVYPEVVSGNPLNAEVCVRYILNRIGRISGKPLNEGKDDLFFYYSENFLGDAKKAEVDFLFLPILDTELFKPDPSRKKDRSFVFQYRFPLDKIDFSLFPAGTELMSMANPVSLPELATKLQAGRVLYSYEVTAVCAQAMACGCPVIYMHDGGLKDLPEQFMFGINGAAMVSEKNGLARAAATVGSVYPASVALSNIFWAQLPVFLEKSQNAARKAQSAARGSQGSQPIEPKRRIAAVSAEPDTHRWPAVRIAKPFGQLENYWDICWPVQDSTNVSNMDVLLIQSSLPMFASQEQLDSLFATGKPVVYETSEPCHDLPVDHPLHFLSKGTAAKVESVMRRATALLVTTPALAERLRPWNANIHVVPTHVDLDLFYSPVREQGGTVRIGVMGSAAKPRNFALVEPALNAIRARFADNVQFVFVGTLPPADWMTRADVTVTGIAQSYEEHAAAFRQLELDIGLMPLAGSEADDGATRLEWLEYSAAGVATIGSDHAAYNELVTHGGNGLRIPSNSTDAWIDAIARLIEDPAYRRGLARTAQLAVVKHASLQSQIARYHEFFVRCAGGNPGSMPEVARIPAVLILDAEGDSQRVQQSLTRHAQGPCSDHMVVVLTTQEGALPEWSDDLRYVQATASEYPGALEQLCAHTDFDWKVITEAGVA</sequence>
<dbReference type="RefSeq" id="WP_124151445.1">
    <property type="nucleotide sequence ID" value="NZ_RQIS01000008.1"/>
</dbReference>
<dbReference type="Pfam" id="PF13692">
    <property type="entry name" value="Glyco_trans_1_4"/>
    <property type="match status" value="1"/>
</dbReference>
<proteinExistence type="predicted"/>
<evidence type="ECO:0000313" key="2">
    <source>
        <dbReference type="Proteomes" id="UP000272778"/>
    </source>
</evidence>
<evidence type="ECO:0000313" key="1">
    <source>
        <dbReference type="EMBL" id="RQH06068.1"/>
    </source>
</evidence>
<dbReference type="Gene3D" id="3.40.50.2000">
    <property type="entry name" value="Glycogen Phosphorylase B"/>
    <property type="match status" value="2"/>
</dbReference>
<protein>
    <submittedName>
        <fullName evidence="1">Glycosyltransferase</fullName>
    </submittedName>
</protein>
<accession>A0A3N6MQR2</accession>
<dbReference type="AlphaFoldDB" id="A0A3N6MQR2"/>
<dbReference type="EMBL" id="RQIS01000008">
    <property type="protein sequence ID" value="RQH06068.1"/>
    <property type="molecule type" value="Genomic_DNA"/>
</dbReference>
<keyword evidence="2" id="KW-1185">Reference proteome</keyword>